<organism evidence="9 10">
    <name type="scientific">Candidatus Gottesmanbacteria bacterium RBG_16_52_11</name>
    <dbReference type="NCBI Taxonomy" id="1798374"/>
    <lineage>
        <taxon>Bacteria</taxon>
        <taxon>Candidatus Gottesmaniibacteriota</taxon>
    </lineage>
</organism>
<keyword evidence="6" id="KW-0648">Protein biosynthesis</keyword>
<feature type="domain" description="Aminoacyl-transfer RNA synthetases class-II family profile" evidence="8">
    <location>
        <begin position="5"/>
        <end position="341"/>
    </location>
</feature>
<keyword evidence="4" id="KW-0547">Nucleotide-binding</keyword>
<name>A0A1F5YUJ8_9BACT</name>
<sequence>MKTIDAIVALAKRRGFVYPSSELYGGLGGFYDYGPLGVALVRSIKDSWWKTIVDLRDDIVGLDSCIILNPEVWRASGHVASFTDPLTECKVCHMRIRADQPVDVAAHEAMHRKAGIKTVEWTEARQFNLLFRSFVGPVEDSTSQVYLRGETCQGIFINFPNVLATTRVRIPFGIAQIGKAFRNEVTPGKYLFRVREFEQMELEYFVHPDQAGEMLAYWKNERFRWHLEMGLGRERLRFRQHEADERAHYAADSWDIEYDFPEWGFREIEGIANRTDFDLKTHARHSGRDLRYRDSQSPDPYYPFVIEPSIGISRMFLALLADAYHEDGKRTVLRLKSGLAPYTAAVFPLVANKPELASQARDIYVRLKQLFRTAWDDRGNIGKRYLTQDEAGTPWCVTVDYQTLSDGSVTVRDRDTTSQERVSRDRLNEYFGAKLSISAK</sequence>
<comment type="similarity">
    <text evidence="1">Belongs to the class-II aminoacyl-tRNA synthetase family.</text>
</comment>
<dbReference type="STRING" id="1798374.A2Z33_04905"/>
<dbReference type="GO" id="GO:0004820">
    <property type="term" value="F:glycine-tRNA ligase activity"/>
    <property type="evidence" value="ECO:0007669"/>
    <property type="project" value="UniProtKB-EC"/>
</dbReference>
<accession>A0A1F5YUJ8</accession>
<dbReference type="AlphaFoldDB" id="A0A1F5YUJ8"/>
<evidence type="ECO:0000256" key="5">
    <source>
        <dbReference type="ARBA" id="ARBA00022840"/>
    </source>
</evidence>
<dbReference type="InterPro" id="IPR027031">
    <property type="entry name" value="Gly-tRNA_synthase/POLG2"/>
</dbReference>
<dbReference type="GO" id="GO:0005737">
    <property type="term" value="C:cytoplasm"/>
    <property type="evidence" value="ECO:0007669"/>
    <property type="project" value="InterPro"/>
</dbReference>
<evidence type="ECO:0000256" key="7">
    <source>
        <dbReference type="ARBA" id="ARBA00023146"/>
    </source>
</evidence>
<dbReference type="EC" id="6.1.1.14" evidence="2"/>
<protein>
    <recommendedName>
        <fullName evidence="2">glycine--tRNA ligase</fullName>
        <ecNumber evidence="2">6.1.1.14</ecNumber>
    </recommendedName>
</protein>
<dbReference type="InterPro" id="IPR004154">
    <property type="entry name" value="Anticodon-bd"/>
</dbReference>
<dbReference type="EMBL" id="MFJD01000006">
    <property type="protein sequence ID" value="OGG03795.1"/>
    <property type="molecule type" value="Genomic_DNA"/>
</dbReference>
<gene>
    <name evidence="9" type="ORF">A2Z33_04905</name>
</gene>
<evidence type="ECO:0000259" key="8">
    <source>
        <dbReference type="PROSITE" id="PS50862"/>
    </source>
</evidence>
<dbReference type="Pfam" id="PF00587">
    <property type="entry name" value="tRNA-synt_2b"/>
    <property type="match status" value="1"/>
</dbReference>
<proteinExistence type="inferred from homology"/>
<dbReference type="SUPFAM" id="SSF55681">
    <property type="entry name" value="Class II aaRS and biotin synthetases"/>
    <property type="match status" value="1"/>
</dbReference>
<dbReference type="GO" id="GO:0006426">
    <property type="term" value="P:glycyl-tRNA aminoacylation"/>
    <property type="evidence" value="ECO:0007669"/>
    <property type="project" value="InterPro"/>
</dbReference>
<comment type="caution">
    <text evidence="9">The sequence shown here is derived from an EMBL/GenBank/DDBJ whole genome shotgun (WGS) entry which is preliminary data.</text>
</comment>
<dbReference type="InterPro" id="IPR045864">
    <property type="entry name" value="aa-tRNA-synth_II/BPL/LPL"/>
</dbReference>
<dbReference type="Gene3D" id="3.30.930.10">
    <property type="entry name" value="Bira Bifunctional Protein, Domain 2"/>
    <property type="match status" value="1"/>
</dbReference>
<evidence type="ECO:0000256" key="4">
    <source>
        <dbReference type="ARBA" id="ARBA00022741"/>
    </source>
</evidence>
<keyword evidence="5" id="KW-0067">ATP-binding</keyword>
<dbReference type="InterPro" id="IPR033731">
    <property type="entry name" value="GlyRS-like_core"/>
</dbReference>
<reference evidence="9 10" key="1">
    <citation type="journal article" date="2016" name="Nat. Commun.">
        <title>Thousands of microbial genomes shed light on interconnected biogeochemical processes in an aquifer system.</title>
        <authorList>
            <person name="Anantharaman K."/>
            <person name="Brown C.T."/>
            <person name="Hug L.A."/>
            <person name="Sharon I."/>
            <person name="Castelle C.J."/>
            <person name="Probst A.J."/>
            <person name="Thomas B.C."/>
            <person name="Singh A."/>
            <person name="Wilkins M.J."/>
            <person name="Karaoz U."/>
            <person name="Brodie E.L."/>
            <person name="Williams K.H."/>
            <person name="Hubbard S.S."/>
            <person name="Banfield J.F."/>
        </authorList>
    </citation>
    <scope>NUCLEOTIDE SEQUENCE [LARGE SCALE GENOMIC DNA]</scope>
</reference>
<evidence type="ECO:0000313" key="9">
    <source>
        <dbReference type="EMBL" id="OGG03795.1"/>
    </source>
</evidence>
<dbReference type="InterPro" id="IPR006195">
    <property type="entry name" value="aa-tRNA-synth_II"/>
</dbReference>
<dbReference type="InterPro" id="IPR002315">
    <property type="entry name" value="tRNA-synt_gly"/>
</dbReference>
<dbReference type="Pfam" id="PF03129">
    <property type="entry name" value="HGTP_anticodon"/>
    <property type="match status" value="1"/>
</dbReference>
<dbReference type="PANTHER" id="PTHR10745">
    <property type="entry name" value="GLYCYL-TRNA SYNTHETASE/DNA POLYMERASE SUBUNIT GAMMA-2"/>
    <property type="match status" value="1"/>
</dbReference>
<evidence type="ECO:0000256" key="1">
    <source>
        <dbReference type="ARBA" id="ARBA00008226"/>
    </source>
</evidence>
<dbReference type="NCBIfam" id="NF003211">
    <property type="entry name" value="PRK04173.1"/>
    <property type="match status" value="1"/>
</dbReference>
<dbReference type="CDD" id="cd00774">
    <property type="entry name" value="GlyRS-like_core"/>
    <property type="match status" value="1"/>
</dbReference>
<dbReference type="InterPro" id="IPR002314">
    <property type="entry name" value="aa-tRNA-synt_IIb"/>
</dbReference>
<dbReference type="SUPFAM" id="SSF52954">
    <property type="entry name" value="Class II aaRS ABD-related"/>
    <property type="match status" value="1"/>
</dbReference>
<evidence type="ECO:0000313" key="10">
    <source>
        <dbReference type="Proteomes" id="UP000178448"/>
    </source>
</evidence>
<dbReference type="NCBIfam" id="TIGR00389">
    <property type="entry name" value="glyS_dimeric"/>
    <property type="match status" value="1"/>
</dbReference>
<dbReference type="PRINTS" id="PR01043">
    <property type="entry name" value="TRNASYNTHGLY"/>
</dbReference>
<evidence type="ECO:0000256" key="2">
    <source>
        <dbReference type="ARBA" id="ARBA00012829"/>
    </source>
</evidence>
<dbReference type="Proteomes" id="UP000178448">
    <property type="component" value="Unassembled WGS sequence"/>
</dbReference>
<dbReference type="GO" id="GO:0005524">
    <property type="term" value="F:ATP binding"/>
    <property type="evidence" value="ECO:0007669"/>
    <property type="project" value="UniProtKB-KW"/>
</dbReference>
<dbReference type="Gene3D" id="3.40.50.800">
    <property type="entry name" value="Anticodon-binding domain"/>
    <property type="match status" value="1"/>
</dbReference>
<dbReference type="InterPro" id="IPR036621">
    <property type="entry name" value="Anticodon-bd_dom_sf"/>
</dbReference>
<evidence type="ECO:0000256" key="3">
    <source>
        <dbReference type="ARBA" id="ARBA00022598"/>
    </source>
</evidence>
<evidence type="ECO:0000256" key="6">
    <source>
        <dbReference type="ARBA" id="ARBA00022917"/>
    </source>
</evidence>
<keyword evidence="7" id="KW-0030">Aminoacyl-tRNA synthetase</keyword>
<keyword evidence="3 9" id="KW-0436">Ligase</keyword>
<dbReference type="PROSITE" id="PS50862">
    <property type="entry name" value="AA_TRNA_LIGASE_II"/>
    <property type="match status" value="1"/>
</dbReference>
<dbReference type="PANTHER" id="PTHR10745:SF8">
    <property type="entry name" value="DNA POLYMERASE SUBUNIT GAMMA-2, MITOCHONDRIAL"/>
    <property type="match status" value="1"/>
</dbReference>